<accession>A0A6P5RL40</accession>
<dbReference type="GO" id="GO:0003700">
    <property type="term" value="F:DNA-binding transcription factor activity"/>
    <property type="evidence" value="ECO:0007669"/>
    <property type="project" value="InterPro"/>
</dbReference>
<comment type="subcellular location">
    <subcellularLocation>
        <location evidence="1">Nucleus</location>
    </subcellularLocation>
</comment>
<dbReference type="Gene3D" id="1.10.3180.10">
    <property type="entry name" value="DNA-binding domain of EIN3-like"/>
    <property type="match status" value="1"/>
</dbReference>
<evidence type="ECO:0000313" key="6">
    <source>
        <dbReference type="Proteomes" id="UP000515124"/>
    </source>
</evidence>
<dbReference type="InterPro" id="IPR047091">
    <property type="entry name" value="EIN3-like_DNA-bd"/>
</dbReference>
<evidence type="ECO:0000256" key="2">
    <source>
        <dbReference type="ARBA" id="ARBA00009416"/>
    </source>
</evidence>
<evidence type="ECO:0000313" key="7">
    <source>
        <dbReference type="RefSeq" id="XP_021802613.1"/>
    </source>
</evidence>
<evidence type="ECO:0000256" key="3">
    <source>
        <dbReference type="ARBA" id="ARBA00022745"/>
    </source>
</evidence>
<dbReference type="GO" id="GO:0005634">
    <property type="term" value="C:nucleus"/>
    <property type="evidence" value="ECO:0007669"/>
    <property type="project" value="UniProtKB-SubCell"/>
</dbReference>
<organism evidence="6 7">
    <name type="scientific">Prunus avium</name>
    <name type="common">Cherry</name>
    <name type="synonym">Cerasus avium</name>
    <dbReference type="NCBI Taxonomy" id="42229"/>
    <lineage>
        <taxon>Eukaryota</taxon>
        <taxon>Viridiplantae</taxon>
        <taxon>Streptophyta</taxon>
        <taxon>Embryophyta</taxon>
        <taxon>Tracheophyta</taxon>
        <taxon>Spermatophyta</taxon>
        <taxon>Magnoliopsida</taxon>
        <taxon>eudicotyledons</taxon>
        <taxon>Gunneridae</taxon>
        <taxon>Pentapetalae</taxon>
        <taxon>rosids</taxon>
        <taxon>fabids</taxon>
        <taxon>Rosales</taxon>
        <taxon>Rosaceae</taxon>
        <taxon>Amygdaloideae</taxon>
        <taxon>Amygdaleae</taxon>
        <taxon>Prunus</taxon>
    </lineage>
</organism>
<feature type="domain" description="Ethylene insensitive 3-like DNA-binding" evidence="5">
    <location>
        <begin position="1"/>
        <end position="100"/>
    </location>
</feature>
<dbReference type="GeneID" id="110746682"/>
<dbReference type="PANTHER" id="PTHR33305">
    <property type="entry name" value="ETHYLENE INSENSITIVE 3-LIKE 2 PROTEIN"/>
    <property type="match status" value="1"/>
</dbReference>
<dbReference type="InterPro" id="IPR023278">
    <property type="entry name" value="Ethylene_insens-like_DNA-bd"/>
</dbReference>
<gene>
    <name evidence="7" type="primary">LOC110746682</name>
</gene>
<keyword evidence="3" id="KW-0936">Ethylene signaling pathway</keyword>
<proteinExistence type="inferred from homology"/>
<keyword evidence="4" id="KW-0539">Nucleus</keyword>
<evidence type="ECO:0000259" key="5">
    <source>
        <dbReference type="Pfam" id="PF04873"/>
    </source>
</evidence>
<dbReference type="Gramene" id="Pav_sc0007926.1_g020.1.br:mrna">
    <property type="protein sequence ID" value="Pav_sc0007926.1_g020.1.br:CDS:1"/>
    <property type="gene ID" value="Pav_sc0007926.1_g020.1.br"/>
</dbReference>
<reference evidence="7" key="1">
    <citation type="submission" date="2025-08" db="UniProtKB">
        <authorList>
            <consortium name="RefSeq"/>
        </authorList>
    </citation>
    <scope>IDENTIFICATION</scope>
</reference>
<dbReference type="Pfam" id="PF04873">
    <property type="entry name" value="EIN3_DNA-bd"/>
    <property type="match status" value="1"/>
</dbReference>
<dbReference type="AlphaFoldDB" id="A0A6P5RL40"/>
<evidence type="ECO:0000256" key="4">
    <source>
        <dbReference type="ARBA" id="ARBA00023242"/>
    </source>
</evidence>
<sequence>MWKDHMLLQKLKEDRKIIEEEEAETLAKQEASRRKKMARAQDSILKYMVKIMEVCKGKGFVYGIVPEKGKPVTGSFDSLREWWKDKVRFNRNAPTAIAEYLPALIF</sequence>
<dbReference type="RefSeq" id="XP_021802613.1">
    <property type="nucleotide sequence ID" value="XM_021946921.1"/>
</dbReference>
<dbReference type="InterPro" id="IPR006957">
    <property type="entry name" value="EIN3"/>
</dbReference>
<dbReference type="GO" id="GO:0003677">
    <property type="term" value="F:DNA binding"/>
    <property type="evidence" value="ECO:0007669"/>
    <property type="project" value="TreeGrafter"/>
</dbReference>
<dbReference type="PANTHER" id="PTHR33305:SF29">
    <property type="entry name" value="ETHYLENE INSENSITIVE 3-LIKE 5 PROTEIN"/>
    <property type="match status" value="1"/>
</dbReference>
<keyword evidence="6" id="KW-1185">Reference proteome</keyword>
<dbReference type="KEGG" id="pavi:110746682"/>
<dbReference type="GO" id="GO:0009873">
    <property type="term" value="P:ethylene-activated signaling pathway"/>
    <property type="evidence" value="ECO:0007669"/>
    <property type="project" value="UniProtKB-KW"/>
</dbReference>
<evidence type="ECO:0000256" key="1">
    <source>
        <dbReference type="ARBA" id="ARBA00004123"/>
    </source>
</evidence>
<dbReference type="Proteomes" id="UP000515124">
    <property type="component" value="Unplaced"/>
</dbReference>
<name>A0A6P5RL40_PRUAV</name>
<protein>
    <submittedName>
        <fullName evidence="7">ETHYLENE INSENSITIVE 3-like 4 protein</fullName>
    </submittedName>
</protein>
<comment type="similarity">
    <text evidence="2">Belongs to the EIN3 family.</text>
</comment>